<sequence>MSSITYLAVLSLLAATASAASAAVAPTPHGAPRGPATATEFLGAINAARADARVLQLSWNATVAQRAKLHLSWLRTSAGCHLDKKDQYPIHDHMAGTFYRSGGSGRPAPVDVVAMWLDERRWYDRGANACVTGKQCGDYINVVNPEWRQLGCAMVACSSGQVVAACKYSSGAKGNKTRE</sequence>
<organism evidence="3 4">
    <name type="scientific">Digitaria exilis</name>
    <dbReference type="NCBI Taxonomy" id="1010633"/>
    <lineage>
        <taxon>Eukaryota</taxon>
        <taxon>Viridiplantae</taxon>
        <taxon>Streptophyta</taxon>
        <taxon>Embryophyta</taxon>
        <taxon>Tracheophyta</taxon>
        <taxon>Spermatophyta</taxon>
        <taxon>Magnoliopsida</taxon>
        <taxon>Liliopsida</taxon>
        <taxon>Poales</taxon>
        <taxon>Poaceae</taxon>
        <taxon>PACMAD clade</taxon>
        <taxon>Panicoideae</taxon>
        <taxon>Panicodae</taxon>
        <taxon>Paniceae</taxon>
        <taxon>Anthephorinae</taxon>
        <taxon>Digitaria</taxon>
    </lineage>
</organism>
<dbReference type="InterPro" id="IPR001283">
    <property type="entry name" value="CRISP-related"/>
</dbReference>
<keyword evidence="1" id="KW-0732">Signal</keyword>
<dbReference type="Proteomes" id="UP000636709">
    <property type="component" value="Unassembled WGS sequence"/>
</dbReference>
<dbReference type="InterPro" id="IPR035940">
    <property type="entry name" value="CAP_sf"/>
</dbReference>
<dbReference type="Gene3D" id="3.40.33.10">
    <property type="entry name" value="CAP"/>
    <property type="match status" value="1"/>
</dbReference>
<feature type="domain" description="SCP" evidence="2">
    <location>
        <begin position="36"/>
        <end position="178"/>
    </location>
</feature>
<proteinExistence type="predicted"/>
<reference evidence="3" key="1">
    <citation type="submission" date="2020-07" db="EMBL/GenBank/DDBJ databases">
        <title>Genome sequence and genetic diversity analysis of an under-domesticated orphan crop, white fonio (Digitaria exilis).</title>
        <authorList>
            <person name="Bennetzen J.L."/>
            <person name="Chen S."/>
            <person name="Ma X."/>
            <person name="Wang X."/>
            <person name="Yssel A.E.J."/>
            <person name="Chaluvadi S.R."/>
            <person name="Johnson M."/>
            <person name="Gangashetty P."/>
            <person name="Hamidou F."/>
            <person name="Sanogo M.D."/>
            <person name="Zwaenepoel A."/>
            <person name="Wallace J."/>
            <person name="Van De Peer Y."/>
            <person name="Van Deynze A."/>
        </authorList>
    </citation>
    <scope>NUCLEOTIDE SEQUENCE</scope>
    <source>
        <tissue evidence="3">Leaves</tissue>
    </source>
</reference>
<feature type="chain" id="PRO_5033003347" description="SCP domain-containing protein" evidence="1">
    <location>
        <begin position="20"/>
        <end position="179"/>
    </location>
</feature>
<dbReference type="SUPFAM" id="SSF55797">
    <property type="entry name" value="PR-1-like"/>
    <property type="match status" value="1"/>
</dbReference>
<dbReference type="InterPro" id="IPR014044">
    <property type="entry name" value="CAP_dom"/>
</dbReference>
<evidence type="ECO:0000313" key="3">
    <source>
        <dbReference type="EMBL" id="KAF8651899.1"/>
    </source>
</evidence>
<protein>
    <recommendedName>
        <fullName evidence="2">SCP domain-containing protein</fullName>
    </recommendedName>
</protein>
<feature type="signal peptide" evidence="1">
    <location>
        <begin position="1"/>
        <end position="19"/>
    </location>
</feature>
<keyword evidence="4" id="KW-1185">Reference proteome</keyword>
<evidence type="ECO:0000256" key="1">
    <source>
        <dbReference type="SAM" id="SignalP"/>
    </source>
</evidence>
<accession>A0A835DVE7</accession>
<name>A0A835DVE7_9POAL</name>
<evidence type="ECO:0000259" key="2">
    <source>
        <dbReference type="SMART" id="SM00198"/>
    </source>
</evidence>
<dbReference type="PANTHER" id="PTHR10334">
    <property type="entry name" value="CYSTEINE-RICH SECRETORY PROTEIN-RELATED"/>
    <property type="match status" value="1"/>
</dbReference>
<dbReference type="Pfam" id="PF00188">
    <property type="entry name" value="CAP"/>
    <property type="match status" value="1"/>
</dbReference>
<gene>
    <name evidence="3" type="ORF">HU200_063098</name>
</gene>
<comment type="caution">
    <text evidence="3">The sequence shown here is derived from an EMBL/GenBank/DDBJ whole genome shotgun (WGS) entry which is preliminary data.</text>
</comment>
<dbReference type="EMBL" id="JACEFO010002672">
    <property type="protein sequence ID" value="KAF8651899.1"/>
    <property type="molecule type" value="Genomic_DNA"/>
</dbReference>
<dbReference type="SMART" id="SM00198">
    <property type="entry name" value="SCP"/>
    <property type="match status" value="1"/>
</dbReference>
<dbReference type="AlphaFoldDB" id="A0A835DVE7"/>
<evidence type="ECO:0000313" key="4">
    <source>
        <dbReference type="Proteomes" id="UP000636709"/>
    </source>
</evidence>
<dbReference type="OrthoDB" id="43654at2759"/>